<sequence>MRAWTLTDGDPDAETRCLGVAEAIADRVERRRVSPRAPWRWFAPLGPVDPLEAPDHAAGPIAPRRGWPDVVIATGRQTPPYLASIRRASRSGVLTVFLGDSVLGARAADIVAVGEGSGVQGPNVIRTVAGPHRIDAIRLAAARGGTAPGPETDGPRVAVLLGGRRRRWSSESGKRLAAGLSRLAGEGATLLACARRDAGEDLDLAVDGTVHYLWDRAGRDPQVALMAHADAIVVAGDDRLALDEALSAGRAVFAFRPSGLSSAAAIHLDRLEGRGLVRPFAGRLEPCACAPVDAAGEIARAITALSATRSALKPRAERRANLRKRETNGPTTR</sequence>
<comment type="caution">
    <text evidence="2">The sequence shown here is derived from an EMBL/GenBank/DDBJ whole genome shotgun (WGS) entry which is preliminary data.</text>
</comment>
<organism evidence="2 3">
    <name type="scientific">Ancylobacter novellus</name>
    <name type="common">Thiobacillus novellus</name>
    <dbReference type="NCBI Taxonomy" id="921"/>
    <lineage>
        <taxon>Bacteria</taxon>
        <taxon>Pseudomonadati</taxon>
        <taxon>Pseudomonadota</taxon>
        <taxon>Alphaproteobacteria</taxon>
        <taxon>Hyphomicrobiales</taxon>
        <taxon>Xanthobacteraceae</taxon>
        <taxon>Ancylobacter</taxon>
    </lineage>
</organism>
<dbReference type="Pfam" id="PF06258">
    <property type="entry name" value="Mito_fiss_Elm1"/>
    <property type="match status" value="1"/>
</dbReference>
<gene>
    <name evidence="2" type="ORF">DI565_08600</name>
</gene>
<evidence type="ECO:0000256" key="1">
    <source>
        <dbReference type="SAM" id="MobiDB-lite"/>
    </source>
</evidence>
<evidence type="ECO:0000313" key="3">
    <source>
        <dbReference type="Proteomes" id="UP000249577"/>
    </source>
</evidence>
<name>A0A2W5M8W0_ANCNO</name>
<feature type="compositionally biased region" description="Basic and acidic residues" evidence="1">
    <location>
        <begin position="314"/>
        <end position="327"/>
    </location>
</feature>
<dbReference type="InterPro" id="IPR009367">
    <property type="entry name" value="Elm1-like"/>
</dbReference>
<accession>A0A2W5M8W0</accession>
<dbReference type="EMBL" id="QFPN01000004">
    <property type="protein sequence ID" value="PZQ16237.1"/>
    <property type="molecule type" value="Genomic_DNA"/>
</dbReference>
<feature type="region of interest" description="Disordered" evidence="1">
    <location>
        <begin position="313"/>
        <end position="333"/>
    </location>
</feature>
<protein>
    <submittedName>
        <fullName evidence="2">Nucleoside-diphosphate sugar epimerase</fullName>
    </submittedName>
</protein>
<proteinExistence type="predicted"/>
<reference evidence="2 3" key="1">
    <citation type="submission" date="2017-08" db="EMBL/GenBank/DDBJ databases">
        <title>Infants hospitalized years apart are colonized by the same room-sourced microbial strains.</title>
        <authorList>
            <person name="Brooks B."/>
            <person name="Olm M.R."/>
            <person name="Firek B.A."/>
            <person name="Baker R."/>
            <person name="Thomas B.C."/>
            <person name="Morowitz M.J."/>
            <person name="Banfield J.F."/>
        </authorList>
    </citation>
    <scope>NUCLEOTIDE SEQUENCE [LARGE SCALE GENOMIC DNA]</scope>
    <source>
        <strain evidence="2">S2_005_003_R2_43</strain>
    </source>
</reference>
<dbReference type="AlphaFoldDB" id="A0A2W5M8W0"/>
<evidence type="ECO:0000313" key="2">
    <source>
        <dbReference type="EMBL" id="PZQ16237.1"/>
    </source>
</evidence>
<dbReference type="Proteomes" id="UP000249577">
    <property type="component" value="Unassembled WGS sequence"/>
</dbReference>